<name>A0A5C3MFX0_9AGAR</name>
<proteinExistence type="predicted"/>
<evidence type="ECO:0000313" key="1">
    <source>
        <dbReference type="EMBL" id="TFK44274.1"/>
    </source>
</evidence>
<accession>A0A5C3MFX0</accession>
<protein>
    <submittedName>
        <fullName evidence="1">Uncharacterized protein</fullName>
    </submittedName>
</protein>
<dbReference type="OrthoDB" id="3262732at2759"/>
<dbReference type="Proteomes" id="UP000308652">
    <property type="component" value="Unassembled WGS sequence"/>
</dbReference>
<gene>
    <name evidence="1" type="ORF">BDQ12DRAFT_717437</name>
</gene>
<dbReference type="EMBL" id="ML213590">
    <property type="protein sequence ID" value="TFK44274.1"/>
    <property type="molecule type" value="Genomic_DNA"/>
</dbReference>
<sequence>MAMTESERQRYSEQLAAYTLRQFATARAHLDQPKKAYIAAKLPAIQARIARYTEKAADCEGVTGVQGMLHSVAAELPDFGISYSLSLY</sequence>
<organism evidence="1 2">
    <name type="scientific">Crucibulum laeve</name>
    <dbReference type="NCBI Taxonomy" id="68775"/>
    <lineage>
        <taxon>Eukaryota</taxon>
        <taxon>Fungi</taxon>
        <taxon>Dikarya</taxon>
        <taxon>Basidiomycota</taxon>
        <taxon>Agaricomycotina</taxon>
        <taxon>Agaricomycetes</taxon>
        <taxon>Agaricomycetidae</taxon>
        <taxon>Agaricales</taxon>
        <taxon>Agaricineae</taxon>
        <taxon>Nidulariaceae</taxon>
        <taxon>Crucibulum</taxon>
    </lineage>
</organism>
<keyword evidence="2" id="KW-1185">Reference proteome</keyword>
<dbReference type="AlphaFoldDB" id="A0A5C3MFX0"/>
<reference evidence="1 2" key="1">
    <citation type="journal article" date="2019" name="Nat. Ecol. Evol.">
        <title>Megaphylogeny resolves global patterns of mushroom evolution.</title>
        <authorList>
            <person name="Varga T."/>
            <person name="Krizsan K."/>
            <person name="Foldi C."/>
            <person name="Dima B."/>
            <person name="Sanchez-Garcia M."/>
            <person name="Sanchez-Ramirez S."/>
            <person name="Szollosi G.J."/>
            <person name="Szarkandi J.G."/>
            <person name="Papp V."/>
            <person name="Albert L."/>
            <person name="Andreopoulos W."/>
            <person name="Angelini C."/>
            <person name="Antonin V."/>
            <person name="Barry K.W."/>
            <person name="Bougher N.L."/>
            <person name="Buchanan P."/>
            <person name="Buyck B."/>
            <person name="Bense V."/>
            <person name="Catcheside P."/>
            <person name="Chovatia M."/>
            <person name="Cooper J."/>
            <person name="Damon W."/>
            <person name="Desjardin D."/>
            <person name="Finy P."/>
            <person name="Geml J."/>
            <person name="Haridas S."/>
            <person name="Hughes K."/>
            <person name="Justo A."/>
            <person name="Karasinski D."/>
            <person name="Kautmanova I."/>
            <person name="Kiss B."/>
            <person name="Kocsube S."/>
            <person name="Kotiranta H."/>
            <person name="LaButti K.M."/>
            <person name="Lechner B.E."/>
            <person name="Liimatainen K."/>
            <person name="Lipzen A."/>
            <person name="Lukacs Z."/>
            <person name="Mihaltcheva S."/>
            <person name="Morgado L.N."/>
            <person name="Niskanen T."/>
            <person name="Noordeloos M.E."/>
            <person name="Ohm R.A."/>
            <person name="Ortiz-Santana B."/>
            <person name="Ovrebo C."/>
            <person name="Racz N."/>
            <person name="Riley R."/>
            <person name="Savchenko A."/>
            <person name="Shiryaev A."/>
            <person name="Soop K."/>
            <person name="Spirin V."/>
            <person name="Szebenyi C."/>
            <person name="Tomsovsky M."/>
            <person name="Tulloss R.E."/>
            <person name="Uehling J."/>
            <person name="Grigoriev I.V."/>
            <person name="Vagvolgyi C."/>
            <person name="Papp T."/>
            <person name="Martin F.M."/>
            <person name="Miettinen O."/>
            <person name="Hibbett D.S."/>
            <person name="Nagy L.G."/>
        </authorList>
    </citation>
    <scope>NUCLEOTIDE SEQUENCE [LARGE SCALE GENOMIC DNA]</scope>
    <source>
        <strain evidence="1 2">CBS 166.37</strain>
    </source>
</reference>
<evidence type="ECO:0000313" key="2">
    <source>
        <dbReference type="Proteomes" id="UP000308652"/>
    </source>
</evidence>